<evidence type="ECO:0000313" key="2">
    <source>
        <dbReference type="EMBL" id="KYC44476.1"/>
    </source>
</evidence>
<feature type="transmembrane region" description="Helical" evidence="1">
    <location>
        <begin position="6"/>
        <end position="31"/>
    </location>
</feature>
<dbReference type="Proteomes" id="UP000092403">
    <property type="component" value="Unassembled WGS sequence"/>
</dbReference>
<keyword evidence="1" id="KW-0812">Transmembrane</keyword>
<comment type="caution">
    <text evidence="4">The sequence shown here is derived from an EMBL/GenBank/DDBJ whole genome shotgun (WGS) entry which is preliminary data.</text>
</comment>
<dbReference type="Proteomes" id="UP000091929">
    <property type="component" value="Unassembled WGS sequence"/>
</dbReference>
<evidence type="ECO:0000256" key="1">
    <source>
        <dbReference type="SAM" id="Phobius"/>
    </source>
</evidence>
<keyword evidence="1" id="KW-0472">Membrane</keyword>
<gene>
    <name evidence="2" type="ORF">APG10_01693</name>
    <name evidence="3" type="ORF">APG11_01558</name>
    <name evidence="4" type="ORF">APG12_00858</name>
</gene>
<dbReference type="EMBL" id="LNGF01000038">
    <property type="protein sequence ID" value="KYC46963.1"/>
    <property type="molecule type" value="Genomic_DNA"/>
</dbReference>
<accession>A0A150IPQ7</accession>
<evidence type="ECO:0000313" key="6">
    <source>
        <dbReference type="Proteomes" id="UP000092401"/>
    </source>
</evidence>
<evidence type="ECO:0000313" key="3">
    <source>
        <dbReference type="EMBL" id="KYC46963.1"/>
    </source>
</evidence>
<dbReference type="Proteomes" id="UP000092401">
    <property type="component" value="Unassembled WGS sequence"/>
</dbReference>
<evidence type="ECO:0000313" key="5">
    <source>
        <dbReference type="Proteomes" id="UP000091929"/>
    </source>
</evidence>
<keyword evidence="1" id="KW-1133">Transmembrane helix</keyword>
<dbReference type="EMBL" id="LNGE01000062">
    <property type="protein sequence ID" value="KYC44476.1"/>
    <property type="molecule type" value="Genomic_DNA"/>
</dbReference>
<name>A0A150IZA5_9EURY</name>
<accession>A0A150IHL8</accession>
<dbReference type="AlphaFoldDB" id="A0A150IZA5"/>
<sequence>MELTPIQTFVIALLFRISVPILLFVVVLYFYKKKGNNKKK</sequence>
<evidence type="ECO:0000313" key="7">
    <source>
        <dbReference type="Proteomes" id="UP000092403"/>
    </source>
</evidence>
<protein>
    <submittedName>
        <fullName evidence="4">Uncharacterized protein</fullName>
    </submittedName>
</protein>
<proteinExistence type="predicted"/>
<evidence type="ECO:0000313" key="4">
    <source>
        <dbReference type="EMBL" id="KYC50330.1"/>
    </source>
</evidence>
<dbReference type="EMBL" id="LNJC01000015">
    <property type="protein sequence ID" value="KYC50330.1"/>
    <property type="molecule type" value="Genomic_DNA"/>
</dbReference>
<reference evidence="5 6" key="1">
    <citation type="journal article" date="2016" name="ISME J.">
        <title>Chasing the elusive Euryarchaeota class WSA2: genomes reveal a uniquely fastidious methyl-reducing methanogen.</title>
        <authorList>
            <person name="Nobu M.K."/>
            <person name="Narihiro T."/>
            <person name="Kuroda K."/>
            <person name="Mei R."/>
            <person name="Liu W.T."/>
        </authorList>
    </citation>
    <scope>NUCLEOTIDE SEQUENCE [LARGE SCALE GENOMIC DNA]</scope>
    <source>
        <strain evidence="2">B03fssc0709_Meth_Bin005</strain>
        <strain evidence="3">B15fssc0709_Meth_Bin003</strain>
        <strain evidence="4">BMIXfssc0709_Meth_Bin006</strain>
    </source>
</reference>
<organism evidence="4 7">
    <name type="scientific">Candidatus Methanofastidiosum methylothiophilum</name>
    <dbReference type="NCBI Taxonomy" id="1705564"/>
    <lineage>
        <taxon>Archaea</taxon>
        <taxon>Methanobacteriati</taxon>
        <taxon>Methanobacteriota</taxon>
        <taxon>Stenosarchaea group</taxon>
        <taxon>Candidatus Methanofastidiosia</taxon>
        <taxon>Candidatus Methanofastidiosales</taxon>
        <taxon>Candidatus Methanofastidiosaceae</taxon>
        <taxon>Candidatus Methanofastidiosum</taxon>
    </lineage>
</organism>
<accession>A0A150IZA5</accession>